<keyword evidence="1" id="KW-0159">Chromosome partition</keyword>
<sequence length="92" mass="10345">MREQAGIVVARLRELGETSFRALVEDTDDTLTVVARFLALLELYREKAVALDQETALGDLTVRWTGGEEDTAPAVTDEFDRPPEQPEEERKP</sequence>
<dbReference type="PANTHER" id="PTHR33969:SF2">
    <property type="entry name" value="SEGREGATION AND CONDENSATION PROTEIN A"/>
    <property type="match status" value="1"/>
</dbReference>
<dbReference type="InterPro" id="IPR003768">
    <property type="entry name" value="ScpA"/>
</dbReference>
<reference evidence="4" key="2">
    <citation type="submission" date="2024-07" db="EMBL/GenBank/DDBJ databases">
        <title>Streptomyces haneummycinica sp. nov., a new antibiotic-producing actinobacterium isolated from marine sediment.</title>
        <authorList>
            <person name="Uemura M."/>
            <person name="Hamada M."/>
            <person name="Hirano S."/>
            <person name="Kobayashi K."/>
            <person name="Ohshiro T."/>
            <person name="Kobayashi T."/>
            <person name="Terahara T."/>
        </authorList>
    </citation>
    <scope>NUCLEOTIDE SEQUENCE</scope>
    <source>
        <strain evidence="4">KM77-8</strain>
    </source>
</reference>
<evidence type="ECO:0000256" key="2">
    <source>
        <dbReference type="ARBA" id="ARBA00044777"/>
    </source>
</evidence>
<dbReference type="AlphaFoldDB" id="A0AAT9HSE4"/>
<dbReference type="EMBL" id="AP035768">
    <property type="protein sequence ID" value="BFO20277.1"/>
    <property type="molecule type" value="Genomic_DNA"/>
</dbReference>
<protein>
    <recommendedName>
        <fullName evidence="2">Segregation and condensation protein A</fullName>
    </recommendedName>
</protein>
<feature type="compositionally biased region" description="Basic and acidic residues" evidence="3">
    <location>
        <begin position="78"/>
        <end position="92"/>
    </location>
</feature>
<reference evidence="4" key="1">
    <citation type="submission" date="2024-06" db="EMBL/GenBank/DDBJ databases">
        <authorList>
            <consortium name="consrtm"/>
            <person name="Uemura M."/>
            <person name="Terahara T."/>
        </authorList>
    </citation>
    <scope>NUCLEOTIDE SEQUENCE</scope>
    <source>
        <strain evidence="4">KM77-8</strain>
    </source>
</reference>
<evidence type="ECO:0000256" key="1">
    <source>
        <dbReference type="ARBA" id="ARBA00022829"/>
    </source>
</evidence>
<accession>A0AAT9HSE4</accession>
<feature type="region of interest" description="Disordered" evidence="3">
    <location>
        <begin position="65"/>
        <end position="92"/>
    </location>
</feature>
<dbReference type="PANTHER" id="PTHR33969">
    <property type="entry name" value="SEGREGATION AND CONDENSATION PROTEIN A"/>
    <property type="match status" value="1"/>
</dbReference>
<gene>
    <name evidence="4" type="ORF">SHKM778_66650</name>
</gene>
<evidence type="ECO:0000256" key="3">
    <source>
        <dbReference type="SAM" id="MobiDB-lite"/>
    </source>
</evidence>
<organism evidence="4">
    <name type="scientific">Streptomyces haneummycinicus</name>
    <dbReference type="NCBI Taxonomy" id="3074435"/>
    <lineage>
        <taxon>Bacteria</taxon>
        <taxon>Bacillati</taxon>
        <taxon>Actinomycetota</taxon>
        <taxon>Actinomycetes</taxon>
        <taxon>Kitasatosporales</taxon>
        <taxon>Streptomycetaceae</taxon>
        <taxon>Streptomyces</taxon>
    </lineage>
</organism>
<dbReference type="GO" id="GO:0007059">
    <property type="term" value="P:chromosome segregation"/>
    <property type="evidence" value="ECO:0007669"/>
    <property type="project" value="UniProtKB-KW"/>
</dbReference>
<dbReference type="InterPro" id="IPR023093">
    <property type="entry name" value="ScpA-like_C"/>
</dbReference>
<dbReference type="Gene3D" id="1.10.10.580">
    <property type="entry name" value="Structural maintenance of chromosome 1. Chain E"/>
    <property type="match status" value="1"/>
</dbReference>
<dbReference type="Pfam" id="PF02616">
    <property type="entry name" value="SMC_ScpA"/>
    <property type="match status" value="1"/>
</dbReference>
<evidence type="ECO:0000313" key="4">
    <source>
        <dbReference type="EMBL" id="BFO20277.1"/>
    </source>
</evidence>
<name>A0AAT9HSE4_9ACTN</name>
<proteinExistence type="predicted"/>